<dbReference type="EMBL" id="DWYG01000009">
    <property type="protein sequence ID" value="HJB41006.1"/>
    <property type="molecule type" value="Genomic_DNA"/>
</dbReference>
<organism evidence="1 2">
    <name type="scientific">Candidatus Gemmiger avicola</name>
    <dbReference type="NCBI Taxonomy" id="2838605"/>
    <lineage>
        <taxon>Bacteria</taxon>
        <taxon>Bacillati</taxon>
        <taxon>Bacillota</taxon>
        <taxon>Clostridia</taxon>
        <taxon>Eubacteriales</taxon>
        <taxon>Gemmiger</taxon>
    </lineage>
</organism>
<dbReference type="Proteomes" id="UP000886803">
    <property type="component" value="Unassembled WGS sequence"/>
</dbReference>
<proteinExistence type="predicted"/>
<comment type="caution">
    <text evidence="1">The sequence shown here is derived from an EMBL/GenBank/DDBJ whole genome shotgun (WGS) entry which is preliminary data.</text>
</comment>
<dbReference type="InterPro" id="IPR038705">
    <property type="entry name" value="YabP_sf"/>
</dbReference>
<reference evidence="1" key="2">
    <citation type="submission" date="2021-04" db="EMBL/GenBank/DDBJ databases">
        <authorList>
            <person name="Gilroy R."/>
        </authorList>
    </citation>
    <scope>NUCLEOTIDE SEQUENCE</scope>
    <source>
        <strain evidence="1">ChiBcec8-13705</strain>
    </source>
</reference>
<dbReference type="InterPro" id="IPR022476">
    <property type="entry name" value="Spore_YabP/YqfC"/>
</dbReference>
<gene>
    <name evidence="1" type="ORF">H9945_00740</name>
</gene>
<sequence>MPEEHSAQPAVTREHALTLENRARLTVTGVTRVLSCDETGATLQTALGDLSIGGQGIQVSELSVRTGQVQISGKIEFLQYAENRQSGGGLLARLLH</sequence>
<dbReference type="AlphaFoldDB" id="A0A9D2M3Y7"/>
<name>A0A9D2M3Y7_9FIRM</name>
<evidence type="ECO:0000313" key="1">
    <source>
        <dbReference type="EMBL" id="HJB41006.1"/>
    </source>
</evidence>
<dbReference type="Gene3D" id="2.60.40.2000">
    <property type="match status" value="1"/>
</dbReference>
<reference evidence="1" key="1">
    <citation type="journal article" date="2021" name="PeerJ">
        <title>Extensive microbial diversity within the chicken gut microbiome revealed by metagenomics and culture.</title>
        <authorList>
            <person name="Gilroy R."/>
            <person name="Ravi A."/>
            <person name="Getino M."/>
            <person name="Pursley I."/>
            <person name="Horton D.L."/>
            <person name="Alikhan N.F."/>
            <person name="Baker D."/>
            <person name="Gharbi K."/>
            <person name="Hall N."/>
            <person name="Watson M."/>
            <person name="Adriaenssens E.M."/>
            <person name="Foster-Nyarko E."/>
            <person name="Jarju S."/>
            <person name="Secka A."/>
            <person name="Antonio M."/>
            <person name="Oren A."/>
            <person name="Chaudhuri R.R."/>
            <person name="La Ragione R."/>
            <person name="Hildebrand F."/>
            <person name="Pallen M.J."/>
        </authorList>
    </citation>
    <scope>NUCLEOTIDE SEQUENCE</scope>
    <source>
        <strain evidence="1">ChiBcec8-13705</strain>
    </source>
</reference>
<protein>
    <submittedName>
        <fullName evidence="1">Sporulation protein YabP</fullName>
    </submittedName>
</protein>
<dbReference type="Pfam" id="PF07873">
    <property type="entry name" value="YabP"/>
    <property type="match status" value="1"/>
</dbReference>
<evidence type="ECO:0000313" key="2">
    <source>
        <dbReference type="Proteomes" id="UP000886803"/>
    </source>
</evidence>
<accession>A0A9D2M3Y7</accession>